<evidence type="ECO:0000256" key="2">
    <source>
        <dbReference type="SAM" id="Phobius"/>
    </source>
</evidence>
<gene>
    <name evidence="5" type="ORF">PY17X_0815800</name>
    <name evidence="4" type="ORF">PYYM_0815500</name>
</gene>
<dbReference type="OrthoDB" id="376025at2759"/>
<dbReference type="VEuPathDB" id="PlasmoDB:PY02771"/>
<dbReference type="VEuPathDB" id="PlasmoDB:PY00338"/>
<dbReference type="GeneID" id="3829917"/>
<feature type="region of interest" description="Disordered" evidence="1">
    <location>
        <begin position="551"/>
        <end position="621"/>
    </location>
</feature>
<dbReference type="InterPro" id="IPR007244">
    <property type="entry name" value="Naa35_N"/>
</dbReference>
<keyword evidence="2" id="KW-0812">Transmembrane</keyword>
<dbReference type="KEGG" id="pyo:PY17X_0815800"/>
<dbReference type="PANTHER" id="PTHR21373:SF0">
    <property type="entry name" value="N-ALPHA-ACETYLTRANSFERASE 35, NATC AUXILIARY SUBUNIT"/>
    <property type="match status" value="1"/>
</dbReference>
<dbReference type="OMA" id="DFLMIYF"/>
<feature type="transmembrane region" description="Helical" evidence="2">
    <location>
        <begin position="716"/>
        <end position="739"/>
    </location>
</feature>
<dbReference type="VEuPathDB" id="PlasmoDB:PYYM_0815500"/>
<reference evidence="5" key="3">
    <citation type="submission" date="2014-05" db="EMBL/GenBank/DDBJ databases">
        <authorList>
            <person name="Aslett M.A."/>
            <person name="De Silva N."/>
        </authorList>
    </citation>
    <scope>NUCLEOTIDE SEQUENCE</scope>
    <source>
        <strain evidence="5">17X</strain>
    </source>
</reference>
<dbReference type="VEuPathDB" id="PlasmoDB:Py17XNL_000801721"/>
<protein>
    <recommendedName>
        <fullName evidence="3">NAA35-like N-terminal domain-containing protein</fullName>
    </recommendedName>
</protein>
<evidence type="ECO:0000259" key="3">
    <source>
        <dbReference type="Pfam" id="PF04112"/>
    </source>
</evidence>
<reference evidence="5" key="4">
    <citation type="submission" date="2019-05" db="EMBL/GenBank/DDBJ databases">
        <authorList>
            <consortium name="Pathogen Informatics"/>
        </authorList>
    </citation>
    <scope>NUCLEOTIDE SEQUENCE</scope>
    <source>
        <strain evidence="5">17X</strain>
    </source>
</reference>
<dbReference type="Pfam" id="PF04112">
    <property type="entry name" value="Mak10"/>
    <property type="match status" value="1"/>
</dbReference>
<feature type="domain" description="NAA35-like N-terminal" evidence="3">
    <location>
        <begin position="27"/>
        <end position="112"/>
    </location>
</feature>
<evidence type="ECO:0000313" key="4">
    <source>
        <dbReference type="EMBL" id="CDU17517.1"/>
    </source>
</evidence>
<dbReference type="EMBL" id="LK934636">
    <property type="protein sequence ID" value="CDU17517.1"/>
    <property type="molecule type" value="Genomic_DNA"/>
</dbReference>
<dbReference type="Proteomes" id="UP000072874">
    <property type="component" value="Chromosome 8"/>
</dbReference>
<organism evidence="5 6">
    <name type="scientific">Plasmodium yoelii</name>
    <dbReference type="NCBI Taxonomy" id="5861"/>
    <lineage>
        <taxon>Eukaryota</taxon>
        <taxon>Sar</taxon>
        <taxon>Alveolata</taxon>
        <taxon>Apicomplexa</taxon>
        <taxon>Aconoidasida</taxon>
        <taxon>Haemosporida</taxon>
        <taxon>Plasmodiidae</taxon>
        <taxon>Plasmodium</taxon>
        <taxon>Plasmodium (Vinckeia)</taxon>
    </lineage>
</organism>
<name>A0A078K994_PLAYE</name>
<feature type="transmembrane region" description="Helical" evidence="2">
    <location>
        <begin position="905"/>
        <end position="921"/>
    </location>
</feature>
<dbReference type="InterPro" id="IPR057983">
    <property type="entry name" value="NAA35-like_N"/>
</dbReference>
<evidence type="ECO:0000313" key="5">
    <source>
        <dbReference type="EMBL" id="VTZ77310.1"/>
    </source>
</evidence>
<evidence type="ECO:0000256" key="1">
    <source>
        <dbReference type="SAM" id="MobiDB-lite"/>
    </source>
</evidence>
<feature type="compositionally biased region" description="Basic and acidic residues" evidence="1">
    <location>
        <begin position="551"/>
        <end position="591"/>
    </location>
</feature>
<evidence type="ECO:0000313" key="6">
    <source>
        <dbReference type="Proteomes" id="UP000072874"/>
    </source>
</evidence>
<sequence>MGEEKEYIDCSNLIYSNVEGLEENEEIKVENFLYEKHMCSREIGNEKLDVGVNPEKRITIEECEKRGYLTNKLELNHIIIIMDSLLLQQIKLLEGSHPFLSILNCYYLHNSNIIPCNNDPYFFENFFWEWIKNFCADKIYTDIFKTANNDFIMFVENGRKSPMAPKDGEGNKDEIDNKNKICYNGNNDEKDIKNGNESWGNEKYKSICNENYIKDNIFIFFQLFLICYSSSTEIIDKILADNELIHRDDYKIGLFKIRETLIYMCRKKRSYILKNIVLIKRCFNNFLIKFDETKNMKFSKKGKSSKKGNVSIDENDKLIYMILKRIKFIIYFVSILSKIAFETSDTNFETVKDDCTQILKCINDINKDANFLNDIFADNQNIIYKYFNNFFLMHKLNNISKNDTNISVKRVYPFYEHITIDIEYIVKNFEYINSKSIFLDIVNIIHYIKYYSNSNNILTKSIARIVLYQIMDMSKTRFDGVEYKLLMHQINKGGNTQEMNQLIGNMNKEENRNECKNDDIFEKREVNDEMELTEGVSSYGEWNKIMKDEGKKDEVKKDEVKKDEGKKDEGKKDEVKKDEGRKDEGIIKNDVVDLSNAPSGNHTEPCVEKEQDEKVENEEGENEKMFDIHDPEVIENYYRMLLNKYIKEENKYPYYKNMNKELENNMKDNIFVNFFLNLYFSDTYAILETIEETNYSKKINNSNFYVKNIIFNDLQFFGFSPSLIILFTNFVHIHEIFFVKIGEILKIDKMLNYKDCDKYNNFLKEVFNAKWLKMFELKLRYYFPYLINYMEKDISSIELLILLDDFIDNLEMGPSENSYEINENKNDVKVDNLNKDNTITINDNTYDKGVDMKSVTKKRLKILIMCKIFNLFFDYAQIIVSKILNYSFLLGSREHSKLINFHKDIHILYTLMRIIICYFTLHNMKKEVSSIENYFNSLVNNILIDYNCLSIYINLHSDQEYAFAYYALSMCYKELLNTLQKHNISKNNSEQISKISAYSLYYYILYLYSDFLMIYFIYISYTNKNVEHIERNSYDMKYKNWNFCCPDVCKIDFNNFQKNKYLLINSILKKELNIEYTDKNEIIIGAKKGLKNIEQVKKNYSLSEELIKKYTELININNRFINFKFNIFNTKCKDIDITAYFKQFINNINKCIKEYLYNHNNNKYNYINMYLNSYSSNMKKSYKNIPSFCIENISSFLNPQYEVVSNHPYFLSVRQKIKK</sequence>
<reference evidence="4" key="2">
    <citation type="submission" date="2014-05" db="EMBL/GenBank/DDBJ databases">
        <authorList>
            <person name="Aslett A.Martin."/>
            <person name="De Silva Nishadi"/>
        </authorList>
    </citation>
    <scope>NUCLEOTIDE SEQUENCE</scope>
    <source>
        <strain evidence="4">YM</strain>
    </source>
</reference>
<evidence type="ECO:0000313" key="7">
    <source>
        <dbReference type="Proteomes" id="UP000072904"/>
    </source>
</evidence>
<dbReference type="PANTHER" id="PTHR21373">
    <property type="entry name" value="GLUCOSE REPRESSIBLE PROTEIN MAK10"/>
    <property type="match status" value="1"/>
</dbReference>
<feature type="transmembrane region" description="Helical" evidence="2">
    <location>
        <begin position="862"/>
        <end position="885"/>
    </location>
</feature>
<feature type="transmembrane region" description="Helical" evidence="2">
    <location>
        <begin position="1000"/>
        <end position="1021"/>
    </location>
</feature>
<dbReference type="VEuPathDB" id="PlasmoDB:PY17X_0815800"/>
<dbReference type="Proteomes" id="UP000072904">
    <property type="component" value="Chromosome 8"/>
</dbReference>
<reference evidence="6 7" key="1">
    <citation type="journal article" date="2014" name="BMC Biol.">
        <title>A comprehensive evaluation of rodent malaria parasite genomes and gene expression.</title>
        <authorList>
            <person name="Otto T.D."/>
            <person name="Bohme U."/>
            <person name="Jackson A.P."/>
            <person name="Hunt M."/>
            <person name="Franke-Fayard B."/>
            <person name="Hoeijmakers W.A."/>
            <person name="Religa A.A."/>
            <person name="Robertson L."/>
            <person name="Sanders M."/>
            <person name="Ogun S.A."/>
            <person name="Cunningham D."/>
            <person name="Erhart A."/>
            <person name="Billker O."/>
            <person name="Khan S.M."/>
            <person name="Stunnenberg H.G."/>
            <person name="Langhorne J."/>
            <person name="Holder A.A."/>
            <person name="Waters A.P."/>
            <person name="Newbold C.I."/>
            <person name="Pain A."/>
            <person name="Berriman M."/>
            <person name="Janse C.J."/>
        </authorList>
    </citation>
    <scope>NUCLEOTIDE SEQUENCE [LARGE SCALE GENOMIC DNA]</scope>
    <source>
        <strain evidence="5 6">17X</strain>
        <strain evidence="4 7">YM</strain>
    </source>
</reference>
<keyword evidence="2" id="KW-1133">Transmembrane helix</keyword>
<feature type="compositionally biased region" description="Basic and acidic residues" evidence="1">
    <location>
        <begin position="605"/>
        <end position="614"/>
    </location>
</feature>
<dbReference type="AlphaFoldDB" id="A0A078K994"/>
<accession>A0A078K994</accession>
<keyword evidence="2" id="KW-0472">Membrane</keyword>
<dbReference type="GO" id="GO:0031417">
    <property type="term" value="C:NatC complex"/>
    <property type="evidence" value="ECO:0007669"/>
    <property type="project" value="InterPro"/>
</dbReference>
<dbReference type="RefSeq" id="XP_022811941.1">
    <property type="nucleotide sequence ID" value="XM_022955699.1"/>
</dbReference>
<dbReference type="EMBL" id="LM993662">
    <property type="protein sequence ID" value="VTZ77310.1"/>
    <property type="molecule type" value="Genomic_DNA"/>
</dbReference>
<proteinExistence type="predicted"/>